<dbReference type="GO" id="GO:0046872">
    <property type="term" value="F:metal ion binding"/>
    <property type="evidence" value="ECO:0007669"/>
    <property type="project" value="UniProtKB-KW"/>
</dbReference>
<dbReference type="Pfam" id="PF04055">
    <property type="entry name" value="Radical_SAM"/>
    <property type="match status" value="1"/>
</dbReference>
<comment type="cofactor">
    <cofactor evidence="1">
        <name>[4Fe-4S] cluster</name>
        <dbReference type="ChEBI" id="CHEBI:49883"/>
    </cofactor>
</comment>
<dbReference type="GO" id="GO:0061798">
    <property type="term" value="F:GTP 3',8'-cyclase activity"/>
    <property type="evidence" value="ECO:0007669"/>
    <property type="project" value="TreeGrafter"/>
</dbReference>
<name>V4B3I9_LOTGI</name>
<feature type="domain" description="Radical SAM core" evidence="9">
    <location>
        <begin position="9"/>
        <end position="171"/>
    </location>
</feature>
<comment type="pathway">
    <text evidence="2">Cofactor biosynthesis; molybdopterin biosynthesis.</text>
</comment>
<dbReference type="InterPro" id="IPR013785">
    <property type="entry name" value="Aldolase_TIM"/>
</dbReference>
<dbReference type="PANTHER" id="PTHR22960:SF0">
    <property type="entry name" value="MOLYBDENUM COFACTOR BIOSYNTHESIS PROTEIN 1"/>
    <property type="match status" value="1"/>
</dbReference>
<keyword evidence="8" id="KW-0501">Molybdenum cofactor biosynthesis</keyword>
<dbReference type="OrthoDB" id="429626at2759"/>
<dbReference type="InterPro" id="IPR050105">
    <property type="entry name" value="MoCo_biosynth_MoaA/MoaC"/>
</dbReference>
<dbReference type="OMA" id="ISFEIAH"/>
<keyword evidence="11" id="KW-1185">Reference proteome</keyword>
<dbReference type="SFLD" id="SFLDS00029">
    <property type="entry name" value="Radical_SAM"/>
    <property type="match status" value="1"/>
</dbReference>
<evidence type="ECO:0000256" key="5">
    <source>
        <dbReference type="ARBA" id="ARBA00022723"/>
    </source>
</evidence>
<dbReference type="Proteomes" id="UP000030746">
    <property type="component" value="Unassembled WGS sequence"/>
</dbReference>
<evidence type="ECO:0000313" key="10">
    <source>
        <dbReference type="EMBL" id="ESO82929.1"/>
    </source>
</evidence>
<evidence type="ECO:0000259" key="9">
    <source>
        <dbReference type="PROSITE" id="PS51918"/>
    </source>
</evidence>
<dbReference type="SFLD" id="SFLDG01067">
    <property type="entry name" value="SPASM/twitch_domain_containing"/>
    <property type="match status" value="1"/>
</dbReference>
<evidence type="ECO:0000256" key="2">
    <source>
        <dbReference type="ARBA" id="ARBA00005046"/>
    </source>
</evidence>
<keyword evidence="4" id="KW-0949">S-adenosyl-L-methionine</keyword>
<keyword evidence="3" id="KW-0004">4Fe-4S</keyword>
<dbReference type="EMBL" id="KB203837">
    <property type="protein sequence ID" value="ESO82929.1"/>
    <property type="molecule type" value="Genomic_DNA"/>
</dbReference>
<dbReference type="PROSITE" id="PS51918">
    <property type="entry name" value="RADICAL_SAM"/>
    <property type="match status" value="1"/>
</dbReference>
<dbReference type="InterPro" id="IPR058240">
    <property type="entry name" value="rSAM_sf"/>
</dbReference>
<organism evidence="10 11">
    <name type="scientific">Lottia gigantea</name>
    <name type="common">Giant owl limpet</name>
    <dbReference type="NCBI Taxonomy" id="225164"/>
    <lineage>
        <taxon>Eukaryota</taxon>
        <taxon>Metazoa</taxon>
        <taxon>Spiralia</taxon>
        <taxon>Lophotrochozoa</taxon>
        <taxon>Mollusca</taxon>
        <taxon>Gastropoda</taxon>
        <taxon>Patellogastropoda</taxon>
        <taxon>Lottioidea</taxon>
        <taxon>Lottiidae</taxon>
        <taxon>Lottia</taxon>
    </lineage>
</organism>
<dbReference type="CDD" id="cd01335">
    <property type="entry name" value="Radical_SAM"/>
    <property type="match status" value="1"/>
</dbReference>
<dbReference type="PANTHER" id="PTHR22960">
    <property type="entry name" value="MOLYBDOPTERIN COFACTOR SYNTHESIS PROTEIN A"/>
    <property type="match status" value="1"/>
</dbReference>
<dbReference type="InterPro" id="IPR000385">
    <property type="entry name" value="MoaA_NifB_PqqE_Fe-S-bd_CS"/>
</dbReference>
<evidence type="ECO:0000256" key="4">
    <source>
        <dbReference type="ARBA" id="ARBA00022691"/>
    </source>
</evidence>
<evidence type="ECO:0000256" key="1">
    <source>
        <dbReference type="ARBA" id="ARBA00001966"/>
    </source>
</evidence>
<gene>
    <name evidence="10" type="ORF">LOTGIDRAFT_146592</name>
</gene>
<dbReference type="SFLD" id="SFLDG01386">
    <property type="entry name" value="main_SPASM_domain-containing"/>
    <property type="match status" value="1"/>
</dbReference>
<dbReference type="PROSITE" id="PS01305">
    <property type="entry name" value="MOAA_NIFB_PQQE"/>
    <property type="match status" value="1"/>
</dbReference>
<dbReference type="AlphaFoldDB" id="V4B3I9"/>
<dbReference type="GO" id="GO:0006777">
    <property type="term" value="P:Mo-molybdopterin cofactor biosynthetic process"/>
    <property type="evidence" value="ECO:0007669"/>
    <property type="project" value="UniProtKB-KW"/>
</dbReference>
<dbReference type="GO" id="GO:0061799">
    <property type="term" value="F:cyclic pyranopterin monophosphate synthase activity"/>
    <property type="evidence" value="ECO:0007669"/>
    <property type="project" value="TreeGrafter"/>
</dbReference>
<sequence>PFSDFLTDSFQRQHTYLRISLTERCNLRCQYCMPENGVDLSPKTDLLSTKEILNLSKLFVKEGITKIRLTGGEPLVRKDLVEIIEGLNELKPLGLEAIGITTNGVTLSRKLPQLKQAGLDQINISLDTLVPQKFEFVTRRKGYDKVLRSIHSSIEHGFQPVKVSMYLKLRT</sequence>
<dbReference type="SUPFAM" id="SSF102114">
    <property type="entry name" value="Radical SAM enzymes"/>
    <property type="match status" value="1"/>
</dbReference>
<protein>
    <recommendedName>
        <fullName evidence="9">Radical SAM core domain-containing protein</fullName>
    </recommendedName>
</protein>
<evidence type="ECO:0000313" key="11">
    <source>
        <dbReference type="Proteomes" id="UP000030746"/>
    </source>
</evidence>
<feature type="non-terminal residue" evidence="10">
    <location>
        <position position="1"/>
    </location>
</feature>
<dbReference type="KEGG" id="lgi:LOTGIDRAFT_146592"/>
<keyword evidence="5" id="KW-0479">Metal-binding</keyword>
<dbReference type="GO" id="GO:0051539">
    <property type="term" value="F:4 iron, 4 sulfur cluster binding"/>
    <property type="evidence" value="ECO:0007669"/>
    <property type="project" value="UniProtKB-KW"/>
</dbReference>
<dbReference type="CTD" id="20235129"/>
<dbReference type="HOGENOM" id="CLU_009273_9_1_1"/>
<keyword evidence="6" id="KW-0408">Iron</keyword>
<evidence type="ECO:0000256" key="3">
    <source>
        <dbReference type="ARBA" id="ARBA00022485"/>
    </source>
</evidence>
<reference evidence="10 11" key="1">
    <citation type="journal article" date="2013" name="Nature">
        <title>Insights into bilaterian evolution from three spiralian genomes.</title>
        <authorList>
            <person name="Simakov O."/>
            <person name="Marletaz F."/>
            <person name="Cho S.J."/>
            <person name="Edsinger-Gonzales E."/>
            <person name="Havlak P."/>
            <person name="Hellsten U."/>
            <person name="Kuo D.H."/>
            <person name="Larsson T."/>
            <person name="Lv J."/>
            <person name="Arendt D."/>
            <person name="Savage R."/>
            <person name="Osoegawa K."/>
            <person name="de Jong P."/>
            <person name="Grimwood J."/>
            <person name="Chapman J.A."/>
            <person name="Shapiro H."/>
            <person name="Aerts A."/>
            <person name="Otillar R.P."/>
            <person name="Terry A.Y."/>
            <person name="Boore J.L."/>
            <person name="Grigoriev I.V."/>
            <person name="Lindberg D.R."/>
            <person name="Seaver E.C."/>
            <person name="Weisblat D.A."/>
            <person name="Putnam N.H."/>
            <person name="Rokhsar D.S."/>
        </authorList>
    </citation>
    <scope>NUCLEOTIDE SEQUENCE [LARGE SCALE GENOMIC DNA]</scope>
</reference>
<evidence type="ECO:0000256" key="6">
    <source>
        <dbReference type="ARBA" id="ARBA00023004"/>
    </source>
</evidence>
<accession>V4B3I9</accession>
<evidence type="ECO:0000256" key="7">
    <source>
        <dbReference type="ARBA" id="ARBA00023014"/>
    </source>
</evidence>
<dbReference type="InterPro" id="IPR007197">
    <property type="entry name" value="rSAM"/>
</dbReference>
<evidence type="ECO:0000256" key="8">
    <source>
        <dbReference type="ARBA" id="ARBA00023150"/>
    </source>
</evidence>
<keyword evidence="7" id="KW-0411">Iron-sulfur</keyword>
<dbReference type="STRING" id="225164.V4B3I9"/>
<dbReference type="RefSeq" id="XP_009066382.1">
    <property type="nucleotide sequence ID" value="XM_009068134.1"/>
</dbReference>
<dbReference type="Gene3D" id="3.20.20.70">
    <property type="entry name" value="Aldolase class I"/>
    <property type="match status" value="1"/>
</dbReference>
<proteinExistence type="predicted"/>
<dbReference type="GeneID" id="20235129"/>